<reference evidence="2 3" key="1">
    <citation type="submission" date="2019-03" db="EMBL/GenBank/DDBJ databases">
        <title>Genomic and seasonal variations among aquatic phages infecting the Baltic Sea Gammaproteobacteria Rheinheimera sp. bal341.</title>
        <authorList>
            <person name="Nilsson E."/>
            <person name="Li K."/>
            <person name="Fridlund J."/>
            <person name="Sulcius S."/>
            <person name="Bunse C."/>
            <person name="Karlsson C.M.G."/>
            <person name="Lindh M."/>
            <person name="Lundin D."/>
            <person name="Pinhassi J."/>
            <person name="Holmfeldt K."/>
        </authorList>
    </citation>
    <scope>NUCLEOTIDE SEQUENCE [LARGE SCALE GENOMIC DNA]</scope>
</reference>
<gene>
    <name evidence="2" type="ORF">Barba1S_gp125</name>
</gene>
<dbReference type="Proteomes" id="UP000300052">
    <property type="component" value="Genome"/>
</dbReference>
<keyword evidence="1" id="KW-0472">Membrane</keyword>
<evidence type="ECO:0000256" key="1">
    <source>
        <dbReference type="SAM" id="Phobius"/>
    </source>
</evidence>
<evidence type="ECO:0000313" key="2">
    <source>
        <dbReference type="EMBL" id="QCQ58112.1"/>
    </source>
</evidence>
<accession>A0A4P8MVY1</accession>
<sequence length="98" mass="11362">METTGILAAIIKYGWLFISGVFGTLFWWLFNKANDTYNKAEVEKLFELKMEPLKQSVDRLTQSTERSAEIMEKLNDNLNKLHTDVAVIKHQVSKLEDK</sequence>
<dbReference type="EMBL" id="MK719702">
    <property type="protein sequence ID" value="QCQ58112.1"/>
    <property type="molecule type" value="Genomic_DNA"/>
</dbReference>
<protein>
    <submittedName>
        <fullName evidence="2">Uncharacterized protein</fullName>
    </submittedName>
</protein>
<keyword evidence="1" id="KW-0812">Transmembrane</keyword>
<proteinExistence type="predicted"/>
<evidence type="ECO:0000313" key="3">
    <source>
        <dbReference type="Proteomes" id="UP000300052"/>
    </source>
</evidence>
<name>A0A4P8MVY1_9CAUD</name>
<keyword evidence="1" id="KW-1133">Transmembrane helix</keyword>
<organism evidence="2 3">
    <name type="scientific">Rheinheimera phage vB_RspM_Barba1S</name>
    <dbReference type="NCBI Taxonomy" id="2565660"/>
    <lineage>
        <taxon>Viruses</taxon>
        <taxon>Duplodnaviria</taxon>
        <taxon>Heunggongvirae</taxon>
        <taxon>Uroviricota</taxon>
        <taxon>Caudoviricetes</taxon>
        <taxon>Barbavirus</taxon>
        <taxon>Barbavirus barba18A</taxon>
    </lineage>
</organism>
<feature type="transmembrane region" description="Helical" evidence="1">
    <location>
        <begin position="6"/>
        <end position="30"/>
    </location>
</feature>